<sequence>MAGIRQQLATIATEGLAVLRTFAAGEAKVSRDRLDTIWRSVEHTIGKPRVAVDLTGTIDGVIRHDHILKTADALLNQSPGATDPPLSDTDMAETVPLLSPTEEE</sequence>
<evidence type="ECO:0000256" key="1">
    <source>
        <dbReference type="SAM" id="MobiDB-lite"/>
    </source>
</evidence>
<organism evidence="2">
    <name type="scientific">marine sediment metagenome</name>
    <dbReference type="NCBI Taxonomy" id="412755"/>
    <lineage>
        <taxon>unclassified sequences</taxon>
        <taxon>metagenomes</taxon>
        <taxon>ecological metagenomes</taxon>
    </lineage>
</organism>
<gene>
    <name evidence="2" type="ORF">LCGC14_1993240</name>
</gene>
<feature type="region of interest" description="Disordered" evidence="1">
    <location>
        <begin position="75"/>
        <end position="104"/>
    </location>
</feature>
<accession>A0A0F9I2L3</accession>
<name>A0A0F9I2L3_9ZZZZ</name>
<dbReference type="EMBL" id="LAZR01022520">
    <property type="protein sequence ID" value="KKL81587.1"/>
    <property type="molecule type" value="Genomic_DNA"/>
</dbReference>
<dbReference type="AlphaFoldDB" id="A0A0F9I2L3"/>
<evidence type="ECO:0000313" key="2">
    <source>
        <dbReference type="EMBL" id="KKL81587.1"/>
    </source>
</evidence>
<comment type="caution">
    <text evidence="2">The sequence shown here is derived from an EMBL/GenBank/DDBJ whole genome shotgun (WGS) entry which is preliminary data.</text>
</comment>
<reference evidence="2" key="1">
    <citation type="journal article" date="2015" name="Nature">
        <title>Complex archaea that bridge the gap between prokaryotes and eukaryotes.</title>
        <authorList>
            <person name="Spang A."/>
            <person name="Saw J.H."/>
            <person name="Jorgensen S.L."/>
            <person name="Zaremba-Niedzwiedzka K."/>
            <person name="Martijn J."/>
            <person name="Lind A.E."/>
            <person name="van Eijk R."/>
            <person name="Schleper C."/>
            <person name="Guy L."/>
            <person name="Ettema T.J."/>
        </authorList>
    </citation>
    <scope>NUCLEOTIDE SEQUENCE</scope>
</reference>
<proteinExistence type="predicted"/>
<protein>
    <submittedName>
        <fullName evidence="2">Uncharacterized protein</fullName>
    </submittedName>
</protein>